<accession>A0A5J6SRL5</accession>
<dbReference type="GO" id="GO:0006950">
    <property type="term" value="P:response to stress"/>
    <property type="evidence" value="ECO:0007669"/>
    <property type="project" value="TreeGrafter"/>
</dbReference>
<name>A0A5J6SRL5_9BACI</name>
<keyword evidence="4" id="KW-1185">Reference proteome</keyword>
<feature type="domain" description="HTH marR-type" evidence="2">
    <location>
        <begin position="1"/>
        <end position="136"/>
    </location>
</feature>
<dbReference type="InterPro" id="IPR036390">
    <property type="entry name" value="WH_DNA-bd_sf"/>
</dbReference>
<evidence type="ECO:0000313" key="3">
    <source>
        <dbReference type="EMBL" id="QFG00636.1"/>
    </source>
</evidence>
<dbReference type="EMBL" id="CP031223">
    <property type="protein sequence ID" value="QFG00636.1"/>
    <property type="molecule type" value="Genomic_DNA"/>
</dbReference>
<dbReference type="OrthoDB" id="166070at2"/>
<dbReference type="Pfam" id="PF01047">
    <property type="entry name" value="MarR"/>
    <property type="match status" value="1"/>
</dbReference>
<dbReference type="PANTHER" id="PTHR33164:SF43">
    <property type="entry name" value="HTH-TYPE TRANSCRIPTIONAL REPRESSOR YETL"/>
    <property type="match status" value="1"/>
</dbReference>
<evidence type="ECO:0000256" key="1">
    <source>
        <dbReference type="ARBA" id="ARBA00023125"/>
    </source>
</evidence>
<proteinExistence type="predicted"/>
<dbReference type="InterPro" id="IPR036388">
    <property type="entry name" value="WH-like_DNA-bd_sf"/>
</dbReference>
<evidence type="ECO:0000259" key="2">
    <source>
        <dbReference type="PROSITE" id="PS50995"/>
    </source>
</evidence>
<dbReference type="KEGG" id="psyo:PB01_18585"/>
<dbReference type="AlphaFoldDB" id="A0A5J6SRL5"/>
<dbReference type="PANTHER" id="PTHR33164">
    <property type="entry name" value="TRANSCRIPTIONAL REGULATOR, MARR FAMILY"/>
    <property type="match status" value="1"/>
</dbReference>
<dbReference type="PROSITE" id="PS50995">
    <property type="entry name" value="HTH_MARR_2"/>
    <property type="match status" value="1"/>
</dbReference>
<dbReference type="InterPro" id="IPR000835">
    <property type="entry name" value="HTH_MarR-typ"/>
</dbReference>
<dbReference type="Proteomes" id="UP000325517">
    <property type="component" value="Chromosome"/>
</dbReference>
<keyword evidence="1" id="KW-0238">DNA-binding</keyword>
<dbReference type="RefSeq" id="WP_151701517.1">
    <property type="nucleotide sequence ID" value="NZ_CP031223.1"/>
</dbReference>
<dbReference type="InterPro" id="IPR039422">
    <property type="entry name" value="MarR/SlyA-like"/>
</dbReference>
<evidence type="ECO:0000313" key="4">
    <source>
        <dbReference type="Proteomes" id="UP000325517"/>
    </source>
</evidence>
<sequence length="143" mass="16397">MEQDIFKVIRKFETLSNETIVRFTKSFNKSIGLSPILVLSELNKNGLQKSTVLASNLGYTPGAITNISTKLVKEKYVERIYNEEDRRNVLLKITPKGKELLQEAIVKGEKLHIELFSALSEEELQQLLTLYEKILQNLSDKEK</sequence>
<gene>
    <name evidence="3" type="ORF">PB01_18585</name>
</gene>
<dbReference type="SMART" id="SM00347">
    <property type="entry name" value="HTH_MARR"/>
    <property type="match status" value="1"/>
</dbReference>
<dbReference type="GO" id="GO:0003677">
    <property type="term" value="F:DNA binding"/>
    <property type="evidence" value="ECO:0007669"/>
    <property type="project" value="UniProtKB-KW"/>
</dbReference>
<dbReference type="GO" id="GO:0003700">
    <property type="term" value="F:DNA-binding transcription factor activity"/>
    <property type="evidence" value="ECO:0007669"/>
    <property type="project" value="InterPro"/>
</dbReference>
<organism evidence="3 4">
    <name type="scientific">Psychrobacillus glaciei</name>
    <dbReference type="NCBI Taxonomy" id="2283160"/>
    <lineage>
        <taxon>Bacteria</taxon>
        <taxon>Bacillati</taxon>
        <taxon>Bacillota</taxon>
        <taxon>Bacilli</taxon>
        <taxon>Bacillales</taxon>
        <taxon>Bacillaceae</taxon>
        <taxon>Psychrobacillus</taxon>
    </lineage>
</organism>
<dbReference type="SUPFAM" id="SSF46785">
    <property type="entry name" value="Winged helix' DNA-binding domain"/>
    <property type="match status" value="1"/>
</dbReference>
<reference evidence="3 4" key="1">
    <citation type="submission" date="2018-07" db="EMBL/GenBank/DDBJ databases">
        <title>Complete genome sequence of Psychrobacillus sp. PB01, isolated from iceberg, and comparative genome analysis of Psychrobacillus strains.</title>
        <authorList>
            <person name="Lee P.C."/>
        </authorList>
    </citation>
    <scope>NUCLEOTIDE SEQUENCE [LARGE SCALE GENOMIC DNA]</scope>
    <source>
        <strain evidence="3 4">PB01</strain>
    </source>
</reference>
<protein>
    <submittedName>
        <fullName evidence="3">MarR family transcriptional regulator</fullName>
    </submittedName>
</protein>
<dbReference type="PRINTS" id="PR00598">
    <property type="entry name" value="HTHMARR"/>
</dbReference>
<dbReference type="Gene3D" id="1.10.10.10">
    <property type="entry name" value="Winged helix-like DNA-binding domain superfamily/Winged helix DNA-binding domain"/>
    <property type="match status" value="1"/>
</dbReference>